<evidence type="ECO:0000313" key="4">
    <source>
        <dbReference type="Proteomes" id="UP000335636"/>
    </source>
</evidence>
<evidence type="ECO:0000313" key="3">
    <source>
        <dbReference type="EMBL" id="VTJ82738.1"/>
    </source>
</evidence>
<evidence type="ECO:0000313" key="2">
    <source>
        <dbReference type="EMBL" id="KAF7462800.1"/>
    </source>
</evidence>
<keyword evidence="4" id="KW-1185">Reference proteome</keyword>
<dbReference type="EMBL" id="WJEC01008308">
    <property type="protein sequence ID" value="KAF7462800.1"/>
    <property type="molecule type" value="Genomic_DNA"/>
</dbReference>
<dbReference type="EMBL" id="CABDUW010001571">
    <property type="protein sequence ID" value="VTJ82738.1"/>
    <property type="molecule type" value="Genomic_DNA"/>
</dbReference>
<proteinExistence type="predicted"/>
<dbReference type="Proteomes" id="UP000662637">
    <property type="component" value="Unassembled WGS sequence"/>
</dbReference>
<evidence type="ECO:0000256" key="1">
    <source>
        <dbReference type="SAM" id="MobiDB-lite"/>
    </source>
</evidence>
<reference evidence="2" key="2">
    <citation type="submission" date="2020-08" db="EMBL/GenBank/DDBJ databases">
        <authorList>
            <person name="Shumante A."/>
            <person name="Zimin A.V."/>
            <person name="Puiu D."/>
            <person name="Salzberg S.L."/>
        </authorList>
    </citation>
    <scope>NUCLEOTIDE SEQUENCE</scope>
    <source>
        <strain evidence="2">WC2-LM</strain>
        <tissue evidence="2">Liver</tissue>
    </source>
</reference>
<reference evidence="3 4" key="1">
    <citation type="submission" date="2019-04" db="EMBL/GenBank/DDBJ databases">
        <authorList>
            <person name="Alioto T."/>
            <person name="Alioto T."/>
        </authorList>
    </citation>
    <scope>NUCLEOTIDE SEQUENCE [LARGE SCALE GENOMIC DNA]</scope>
</reference>
<sequence length="71" mass="7453">MSTLPTSTSWVCRPHPGRGSGQKPLRSGPSSTGQSHRVPSEASQPQHGDQPGQVPSKDEGSSRSSYRAPGQ</sequence>
<feature type="compositionally biased region" description="Polar residues" evidence="1">
    <location>
        <begin position="1"/>
        <end position="10"/>
    </location>
</feature>
<dbReference type="Proteomes" id="UP000335636">
    <property type="component" value="Unassembled WGS sequence"/>
</dbReference>
<name>A0A5E4CLN0_MARMO</name>
<protein>
    <submittedName>
        <fullName evidence="3">Uncharacterized protein</fullName>
    </submittedName>
</protein>
<gene>
    <name evidence="2" type="ORF">GHT09_011366</name>
    <name evidence="3" type="ORF">MONAX_5E018902</name>
</gene>
<feature type="region of interest" description="Disordered" evidence="1">
    <location>
        <begin position="1"/>
        <end position="71"/>
    </location>
</feature>
<dbReference type="AlphaFoldDB" id="A0A5E4CLN0"/>
<accession>A0A5E4CLN0</accession>
<feature type="compositionally biased region" description="Polar residues" evidence="1">
    <location>
        <begin position="28"/>
        <end position="47"/>
    </location>
</feature>
<organism evidence="3 4">
    <name type="scientific">Marmota monax</name>
    <name type="common">Woodchuck</name>
    <dbReference type="NCBI Taxonomy" id="9995"/>
    <lineage>
        <taxon>Eukaryota</taxon>
        <taxon>Metazoa</taxon>
        <taxon>Chordata</taxon>
        <taxon>Craniata</taxon>
        <taxon>Vertebrata</taxon>
        <taxon>Euteleostomi</taxon>
        <taxon>Mammalia</taxon>
        <taxon>Eutheria</taxon>
        <taxon>Euarchontoglires</taxon>
        <taxon>Glires</taxon>
        <taxon>Rodentia</taxon>
        <taxon>Sciuromorpha</taxon>
        <taxon>Sciuridae</taxon>
        <taxon>Xerinae</taxon>
        <taxon>Marmotini</taxon>
        <taxon>Marmota</taxon>
    </lineage>
</organism>